<evidence type="ECO:0000313" key="10">
    <source>
        <dbReference type="EMBL" id="GBF31877.1"/>
    </source>
</evidence>
<comment type="cofactor">
    <cofactor evidence="8">
        <name>tungstopterin</name>
        <dbReference type="ChEBI" id="CHEBI:30402"/>
    </cofactor>
</comment>
<dbReference type="InterPro" id="IPR051919">
    <property type="entry name" value="W-dependent_AOR"/>
</dbReference>
<protein>
    <submittedName>
        <fullName evidence="10">Tungsten-containing aldehyde:ferredoxin oxidoreductase</fullName>
    </submittedName>
</protein>
<dbReference type="Proteomes" id="UP000239549">
    <property type="component" value="Unassembled WGS sequence"/>
</dbReference>
<dbReference type="InterPro" id="IPR013983">
    <property type="entry name" value="Ald_Fedxn_OxRdtase_N"/>
</dbReference>
<dbReference type="OrthoDB" id="9763894at2"/>
<reference evidence="11" key="1">
    <citation type="submission" date="2018-02" db="EMBL/GenBank/DDBJ databases">
        <title>Genome sequence of Desulfocucumis palustris strain NAW-5.</title>
        <authorList>
            <person name="Watanabe M."/>
            <person name="Kojima H."/>
            <person name="Fukui M."/>
        </authorList>
    </citation>
    <scope>NUCLEOTIDE SEQUENCE [LARGE SCALE GENOMIC DNA]</scope>
    <source>
        <strain evidence="11">NAW-5</strain>
    </source>
</reference>
<dbReference type="InterPro" id="IPR036503">
    <property type="entry name" value="Ald_Fedxn_OxRdtase_N_sf"/>
</dbReference>
<dbReference type="EMBL" id="BFAV01000003">
    <property type="protein sequence ID" value="GBF31877.1"/>
    <property type="molecule type" value="Genomic_DNA"/>
</dbReference>
<comment type="cofactor">
    <cofactor evidence="1">
        <name>[4Fe-4S] cluster</name>
        <dbReference type="ChEBI" id="CHEBI:49883"/>
    </cofactor>
</comment>
<accession>A0A2L2X6T5</accession>
<proteinExistence type="inferred from homology"/>
<comment type="caution">
    <text evidence="10">The sequence shown here is derived from an EMBL/GenBank/DDBJ whole genome shotgun (WGS) entry which is preliminary data.</text>
</comment>
<dbReference type="SMART" id="SM00790">
    <property type="entry name" value="AFOR_N"/>
    <property type="match status" value="1"/>
</dbReference>
<name>A0A2L2X6T5_9FIRM</name>
<dbReference type="GO" id="GO:0016625">
    <property type="term" value="F:oxidoreductase activity, acting on the aldehyde or oxo group of donors, iron-sulfur protein as acceptor"/>
    <property type="evidence" value="ECO:0007669"/>
    <property type="project" value="InterPro"/>
</dbReference>
<keyword evidence="7" id="KW-0411">Iron-sulfur</keyword>
<evidence type="ECO:0000256" key="1">
    <source>
        <dbReference type="ARBA" id="ARBA00001966"/>
    </source>
</evidence>
<evidence type="ECO:0000256" key="6">
    <source>
        <dbReference type="ARBA" id="ARBA00023004"/>
    </source>
</evidence>
<dbReference type="PANTHER" id="PTHR30038:SF0">
    <property type="entry name" value="TUNGSTEN-CONTAINING ALDEHYDE FERREDOXIN OXIDOREDUCTASE"/>
    <property type="match status" value="1"/>
</dbReference>
<keyword evidence="11" id="KW-1185">Reference proteome</keyword>
<dbReference type="GO" id="GO:0009055">
    <property type="term" value="F:electron transfer activity"/>
    <property type="evidence" value="ECO:0007669"/>
    <property type="project" value="InterPro"/>
</dbReference>
<dbReference type="SUPFAM" id="SSF56228">
    <property type="entry name" value="Aldehyde ferredoxin oxidoreductase, N-terminal domain"/>
    <property type="match status" value="1"/>
</dbReference>
<dbReference type="Gene3D" id="1.10.599.10">
    <property type="entry name" value="Aldehyde Ferredoxin Oxidoreductase Protein, subunit A, domain 3"/>
    <property type="match status" value="1"/>
</dbReference>
<comment type="similarity">
    <text evidence="2">Belongs to the AOR/FOR family.</text>
</comment>
<dbReference type="RefSeq" id="WP_104370482.1">
    <property type="nucleotide sequence ID" value="NZ_BFAV01000003.1"/>
</dbReference>
<dbReference type="Gene3D" id="1.10.569.10">
    <property type="entry name" value="Aldehyde Ferredoxin Oxidoreductase Protein, subunit A, domain 2"/>
    <property type="match status" value="1"/>
</dbReference>
<evidence type="ECO:0000256" key="3">
    <source>
        <dbReference type="ARBA" id="ARBA00022485"/>
    </source>
</evidence>
<gene>
    <name evidence="10" type="ORF">DCCM_0061</name>
</gene>
<dbReference type="InterPro" id="IPR001203">
    <property type="entry name" value="OxRdtase_Ald_Fedxn_C"/>
</dbReference>
<dbReference type="Pfam" id="PF01314">
    <property type="entry name" value="AFOR_C"/>
    <property type="match status" value="1"/>
</dbReference>
<evidence type="ECO:0000256" key="2">
    <source>
        <dbReference type="ARBA" id="ARBA00011032"/>
    </source>
</evidence>
<dbReference type="GO" id="GO:0046872">
    <property type="term" value="F:metal ion binding"/>
    <property type="evidence" value="ECO:0007669"/>
    <property type="project" value="UniProtKB-KW"/>
</dbReference>
<dbReference type="GO" id="GO:0051539">
    <property type="term" value="F:4 iron, 4 sulfur cluster binding"/>
    <property type="evidence" value="ECO:0007669"/>
    <property type="project" value="UniProtKB-KW"/>
</dbReference>
<sequence>MGYINSVLRVNLTTGEISREGLNRKWADLYYGGKGLGIKYLYQELEPGTDPLSDGNKIILLTGPFTGTIVPCSGKLSVVTKSPLNGAALDCSVGGNIAGELKYAGYDMVILEGKSPEPVYLVIEDGEASLMEAGFLWGRGTLDTEKELLKLHGEGARVLSIGPAGENIIPYACLTSELYRQAGRGGAGAVFGSKNIKAVVVRGTGGVGVADMPGLLKAAQKAMREDLLTDTNLWAYTDGTPMLVEMSQNSGILPTRNFQQATFEGFESLASPSMQKARAGKKACLSCGLGCGNYTVKGAARVEGPEYETLSIGGSNCGIADLEAVVKFNALCDDLGLDTISMGSTIAFAMEMTEKGIKDLGLRFGDVSSYLEAPELVAFRKGKGMELALGVRGLSERYGGREFAMQVKGLEFPGYEPRGSWGMGLAYATAPRGACHMSAWPVAEEAYGERDPYTVEGKAGLVADLQHYNALKFSLILCDFWALSFDLMAELLTPILGREVAAGELELAGERIFNLLRLFNTREGFTGKDDTLPDRIFNQGLVGGPGAGKILPREEFTKMLGEYYRLRGWDANGIPEKDTLIRLELT</sequence>
<dbReference type="InterPro" id="IPR013984">
    <property type="entry name" value="Ald_Fedxn_OxRdtase_dom2"/>
</dbReference>
<keyword evidence="3" id="KW-0004">4Fe-4S</keyword>
<organism evidence="10 11">
    <name type="scientific">Desulfocucumis palustris</name>
    <dbReference type="NCBI Taxonomy" id="1898651"/>
    <lineage>
        <taxon>Bacteria</taxon>
        <taxon>Bacillati</taxon>
        <taxon>Bacillota</taxon>
        <taxon>Clostridia</taxon>
        <taxon>Eubacteriales</taxon>
        <taxon>Desulfocucumaceae</taxon>
        <taxon>Desulfocucumis</taxon>
    </lineage>
</organism>
<keyword evidence="5" id="KW-0560">Oxidoreductase</keyword>
<keyword evidence="4" id="KW-0479">Metal-binding</keyword>
<evidence type="ECO:0000259" key="9">
    <source>
        <dbReference type="SMART" id="SM00790"/>
    </source>
</evidence>
<evidence type="ECO:0000313" key="11">
    <source>
        <dbReference type="Proteomes" id="UP000239549"/>
    </source>
</evidence>
<feature type="domain" description="Aldehyde ferredoxin oxidoreductase N-terminal" evidence="9">
    <location>
        <begin position="3"/>
        <end position="205"/>
    </location>
</feature>
<dbReference type="Pfam" id="PF02730">
    <property type="entry name" value="AFOR_N"/>
    <property type="match status" value="1"/>
</dbReference>
<dbReference type="InterPro" id="IPR013985">
    <property type="entry name" value="Ald_Fedxn_OxRdtase_dom3"/>
</dbReference>
<dbReference type="Gene3D" id="3.60.9.10">
    <property type="entry name" value="Aldehyde ferredoxin oxidoreductase, N-terminal domain"/>
    <property type="match status" value="1"/>
</dbReference>
<evidence type="ECO:0000256" key="5">
    <source>
        <dbReference type="ARBA" id="ARBA00023002"/>
    </source>
</evidence>
<dbReference type="AlphaFoldDB" id="A0A2L2X6T5"/>
<dbReference type="InterPro" id="IPR036021">
    <property type="entry name" value="Tungsten_al_ferr_oxy-like_C"/>
</dbReference>
<evidence type="ECO:0000256" key="4">
    <source>
        <dbReference type="ARBA" id="ARBA00022723"/>
    </source>
</evidence>
<dbReference type="PANTHER" id="PTHR30038">
    <property type="entry name" value="ALDEHYDE FERREDOXIN OXIDOREDUCTASE"/>
    <property type="match status" value="1"/>
</dbReference>
<evidence type="ECO:0000256" key="8">
    <source>
        <dbReference type="ARBA" id="ARBA00049934"/>
    </source>
</evidence>
<dbReference type="SUPFAM" id="SSF48310">
    <property type="entry name" value="Aldehyde ferredoxin oxidoreductase, C-terminal domains"/>
    <property type="match status" value="1"/>
</dbReference>
<keyword evidence="6" id="KW-0408">Iron</keyword>
<evidence type="ECO:0000256" key="7">
    <source>
        <dbReference type="ARBA" id="ARBA00023014"/>
    </source>
</evidence>